<feature type="region of interest" description="Disordered" evidence="1">
    <location>
        <begin position="69"/>
        <end position="99"/>
    </location>
</feature>
<protein>
    <submittedName>
        <fullName evidence="2">Uncharacterized protein</fullName>
    </submittedName>
</protein>
<dbReference type="AlphaFoldDB" id="A0A7R8VB79"/>
<evidence type="ECO:0000256" key="1">
    <source>
        <dbReference type="SAM" id="MobiDB-lite"/>
    </source>
</evidence>
<reference evidence="2" key="1">
    <citation type="submission" date="2020-11" db="EMBL/GenBank/DDBJ databases">
        <authorList>
            <person name="Tran Van P."/>
        </authorList>
    </citation>
    <scope>NUCLEOTIDE SEQUENCE</scope>
</reference>
<accession>A0A7R8VB79</accession>
<feature type="compositionally biased region" description="Basic and acidic residues" evidence="1">
    <location>
        <begin position="84"/>
        <end position="95"/>
    </location>
</feature>
<organism evidence="2">
    <name type="scientific">Timema douglasi</name>
    <name type="common">Walking stick</name>
    <dbReference type="NCBI Taxonomy" id="61478"/>
    <lineage>
        <taxon>Eukaryota</taxon>
        <taxon>Metazoa</taxon>
        <taxon>Ecdysozoa</taxon>
        <taxon>Arthropoda</taxon>
        <taxon>Hexapoda</taxon>
        <taxon>Insecta</taxon>
        <taxon>Pterygota</taxon>
        <taxon>Neoptera</taxon>
        <taxon>Polyneoptera</taxon>
        <taxon>Phasmatodea</taxon>
        <taxon>Timematodea</taxon>
        <taxon>Timematoidea</taxon>
        <taxon>Timematidae</taxon>
        <taxon>Timema</taxon>
    </lineage>
</organism>
<evidence type="ECO:0000313" key="2">
    <source>
        <dbReference type="EMBL" id="CAD7195029.1"/>
    </source>
</evidence>
<sequence>MWPKPLVEATLVGSLQLERRLRGNKSRAAKLNQYQHNFRWHISVPHLFHHTGVSSSLLLRLTLRTFPLPPPPPSHRPSLPSPAENRRYETKDDSPRLFQSSSYQNATVGLQSQTHYPRDQQCSPLYICNHACMSRGATPCVINSCFPQPTSRGRPNIPGDTNDRLVIIQRLNHTSTQMRGCDRLSNPEVRVSIPCASKFSVKQWVWNGVKLGLVRTNDEQLE</sequence>
<name>A0A7R8VB79_TIMDO</name>
<proteinExistence type="predicted"/>
<dbReference type="EMBL" id="OA564630">
    <property type="protein sequence ID" value="CAD7195029.1"/>
    <property type="molecule type" value="Genomic_DNA"/>
</dbReference>
<gene>
    <name evidence="2" type="ORF">TDIB3V08_LOCUS1436</name>
</gene>